<keyword evidence="9 10" id="KW-0807">Transducer</keyword>
<evidence type="ECO:0000256" key="2">
    <source>
        <dbReference type="ARBA" id="ARBA00022475"/>
    </source>
</evidence>
<reference evidence="13" key="1">
    <citation type="journal article" date="2023" name="Mol. Biol. Evol.">
        <title>Third-Generation Sequencing Reveals the Adaptive Role of the Epigenome in Three Deep-Sea Polychaetes.</title>
        <authorList>
            <person name="Perez M."/>
            <person name="Aroh O."/>
            <person name="Sun Y."/>
            <person name="Lan Y."/>
            <person name="Juniper S.K."/>
            <person name="Young C.R."/>
            <person name="Angers B."/>
            <person name="Qian P.Y."/>
        </authorList>
    </citation>
    <scope>NUCLEOTIDE SEQUENCE</scope>
    <source>
        <strain evidence="13">P08H-3</strain>
    </source>
</reference>
<evidence type="ECO:0000256" key="4">
    <source>
        <dbReference type="ARBA" id="ARBA00022989"/>
    </source>
</evidence>
<dbReference type="CDD" id="cd00637">
    <property type="entry name" value="7tm_classA_rhodopsin-like"/>
    <property type="match status" value="1"/>
</dbReference>
<evidence type="ECO:0000313" key="14">
    <source>
        <dbReference type="Proteomes" id="UP001208570"/>
    </source>
</evidence>
<evidence type="ECO:0000256" key="10">
    <source>
        <dbReference type="RuleBase" id="RU000688"/>
    </source>
</evidence>
<evidence type="ECO:0000256" key="8">
    <source>
        <dbReference type="ARBA" id="ARBA00023180"/>
    </source>
</evidence>
<evidence type="ECO:0000256" key="7">
    <source>
        <dbReference type="ARBA" id="ARBA00023170"/>
    </source>
</evidence>
<keyword evidence="5 10" id="KW-0297">G-protein coupled receptor</keyword>
<keyword evidence="6 11" id="KW-0472">Membrane</keyword>
<gene>
    <name evidence="13" type="ORF">LSH36_560g00000</name>
</gene>
<dbReference type="AlphaFoldDB" id="A0AAD9MXF0"/>
<comment type="caution">
    <text evidence="13">The sequence shown here is derived from an EMBL/GenBank/DDBJ whole genome shotgun (WGS) entry which is preliminary data.</text>
</comment>
<dbReference type="Gene3D" id="1.20.1070.10">
    <property type="entry name" value="Rhodopsin 7-helix transmembrane proteins"/>
    <property type="match status" value="1"/>
</dbReference>
<feature type="transmembrane region" description="Helical" evidence="11">
    <location>
        <begin position="114"/>
        <end position="139"/>
    </location>
</feature>
<dbReference type="InterPro" id="IPR017452">
    <property type="entry name" value="GPCR_Rhodpsn_7TM"/>
</dbReference>
<accession>A0AAD9MXF0</accession>
<dbReference type="SUPFAM" id="SSF81321">
    <property type="entry name" value="Family A G protein-coupled receptor-like"/>
    <property type="match status" value="1"/>
</dbReference>
<name>A0AAD9MXF0_9ANNE</name>
<evidence type="ECO:0000256" key="11">
    <source>
        <dbReference type="SAM" id="Phobius"/>
    </source>
</evidence>
<keyword evidence="7 10" id="KW-0675">Receptor</keyword>
<feature type="domain" description="G-protein coupled receptors family 1 profile" evidence="12">
    <location>
        <begin position="15"/>
        <end position="275"/>
    </location>
</feature>
<evidence type="ECO:0000256" key="1">
    <source>
        <dbReference type="ARBA" id="ARBA00004651"/>
    </source>
</evidence>
<feature type="transmembrane region" description="Helical" evidence="11">
    <location>
        <begin position="81"/>
        <end position="102"/>
    </location>
</feature>
<dbReference type="PANTHER" id="PTHR24246:SF27">
    <property type="entry name" value="ADENOSINE RECEPTOR, ISOFORM A"/>
    <property type="match status" value="1"/>
</dbReference>
<feature type="transmembrane region" description="Helical" evidence="11">
    <location>
        <begin position="36"/>
        <end position="61"/>
    </location>
</feature>
<evidence type="ECO:0000256" key="3">
    <source>
        <dbReference type="ARBA" id="ARBA00022692"/>
    </source>
</evidence>
<comment type="similarity">
    <text evidence="10">Belongs to the G-protein coupled receptor 1 family.</text>
</comment>
<organism evidence="13 14">
    <name type="scientific">Paralvinella palmiformis</name>
    <dbReference type="NCBI Taxonomy" id="53620"/>
    <lineage>
        <taxon>Eukaryota</taxon>
        <taxon>Metazoa</taxon>
        <taxon>Spiralia</taxon>
        <taxon>Lophotrochozoa</taxon>
        <taxon>Annelida</taxon>
        <taxon>Polychaeta</taxon>
        <taxon>Sedentaria</taxon>
        <taxon>Canalipalpata</taxon>
        <taxon>Terebellida</taxon>
        <taxon>Terebelliformia</taxon>
        <taxon>Alvinellidae</taxon>
        <taxon>Paralvinella</taxon>
    </lineage>
</organism>
<dbReference type="EMBL" id="JAODUP010000560">
    <property type="protein sequence ID" value="KAK2147311.1"/>
    <property type="molecule type" value="Genomic_DNA"/>
</dbReference>
<comment type="subcellular location">
    <subcellularLocation>
        <location evidence="1">Cell membrane</location>
        <topology evidence="1">Multi-pass membrane protein</topology>
    </subcellularLocation>
</comment>
<feature type="transmembrane region" description="Helical" evidence="11">
    <location>
        <begin position="252"/>
        <end position="270"/>
    </location>
</feature>
<keyword evidence="4 11" id="KW-1133">Transmembrane helix</keyword>
<evidence type="ECO:0000256" key="9">
    <source>
        <dbReference type="ARBA" id="ARBA00023224"/>
    </source>
</evidence>
<dbReference type="GO" id="GO:0004930">
    <property type="term" value="F:G protein-coupled receptor activity"/>
    <property type="evidence" value="ECO:0007669"/>
    <property type="project" value="UniProtKB-KW"/>
</dbReference>
<evidence type="ECO:0000259" key="12">
    <source>
        <dbReference type="PROSITE" id="PS50262"/>
    </source>
</evidence>
<dbReference type="PANTHER" id="PTHR24246">
    <property type="entry name" value="OLFACTORY RECEPTOR AND ADENOSINE RECEPTOR"/>
    <property type="match status" value="1"/>
</dbReference>
<evidence type="ECO:0000313" key="13">
    <source>
        <dbReference type="EMBL" id="KAK2147311.1"/>
    </source>
</evidence>
<keyword evidence="3 10" id="KW-0812">Transmembrane</keyword>
<feature type="transmembrane region" description="Helical" evidence="11">
    <location>
        <begin position="220"/>
        <end position="240"/>
    </location>
</feature>
<protein>
    <recommendedName>
        <fullName evidence="12">G-protein coupled receptors family 1 profile domain-containing protein</fullName>
    </recommendedName>
</protein>
<keyword evidence="8" id="KW-0325">Glycoprotein</keyword>
<dbReference type="PRINTS" id="PR00237">
    <property type="entry name" value="GPCRRHODOPSN"/>
</dbReference>
<dbReference type="GO" id="GO:0005886">
    <property type="term" value="C:plasma membrane"/>
    <property type="evidence" value="ECO:0007669"/>
    <property type="project" value="UniProtKB-SubCell"/>
</dbReference>
<dbReference type="InterPro" id="IPR000276">
    <property type="entry name" value="GPCR_Rhodpsn"/>
</dbReference>
<keyword evidence="2" id="KW-1003">Cell membrane</keyword>
<dbReference type="PROSITE" id="PS50262">
    <property type="entry name" value="G_PROTEIN_RECEP_F1_2"/>
    <property type="match status" value="1"/>
</dbReference>
<keyword evidence="14" id="KW-1185">Reference proteome</keyword>
<feature type="transmembrane region" description="Helical" evidence="11">
    <location>
        <begin position="159"/>
        <end position="182"/>
    </location>
</feature>
<dbReference type="Proteomes" id="UP001208570">
    <property type="component" value="Unassembled WGS sequence"/>
</dbReference>
<evidence type="ECO:0000256" key="5">
    <source>
        <dbReference type="ARBA" id="ARBA00023040"/>
    </source>
</evidence>
<evidence type="ECO:0000256" key="6">
    <source>
        <dbReference type="ARBA" id="ARBA00023136"/>
    </source>
</evidence>
<dbReference type="Pfam" id="PF00001">
    <property type="entry name" value="7tm_1"/>
    <property type="match status" value="1"/>
</dbReference>
<dbReference type="PROSITE" id="PS00237">
    <property type="entry name" value="G_PROTEIN_RECEP_F1_1"/>
    <property type="match status" value="1"/>
</dbReference>
<proteinExistence type="inferred from homology"/>
<sequence length="312" mass="35200">MSTNGSTTRSDLPTGNVLTPLAVKSSKKLRASSTNVFVVSLAASDGMIGITLPPIVAFNLWNRPEVWTITACALIARHYAMFNISLFLLLAIAADRFVAIVYPLSYRDRVTRRLAILGSIVIWMSVFGLITSVTCYYGSRDVVENFNPSDAQKLYPKEFFLSMVQSTVMIPIGGNVALYFLIFIKLRKGKKVVATVARSGQSTEVSGSHISRRTKAFTKMMLLVLGYLILACIPYYVLVSVHDVTDPMTRNWYIYMFDMSIILFYSNLFMNPVIYSWKSRDFRDAYKKVLKLRRPDSRLPDNETSIQTANDQ</sequence>